<organism evidence="4 5">
    <name type="scientific">Bythopirellula goksoeyrii</name>
    <dbReference type="NCBI Taxonomy" id="1400387"/>
    <lineage>
        <taxon>Bacteria</taxon>
        <taxon>Pseudomonadati</taxon>
        <taxon>Planctomycetota</taxon>
        <taxon>Planctomycetia</taxon>
        <taxon>Pirellulales</taxon>
        <taxon>Lacipirellulaceae</taxon>
        <taxon>Bythopirellula</taxon>
    </lineage>
</organism>
<dbReference type="Pfam" id="PF13439">
    <property type="entry name" value="Glyco_transf_4"/>
    <property type="match status" value="1"/>
</dbReference>
<keyword evidence="5" id="KW-1185">Reference proteome</keyword>
<dbReference type="PANTHER" id="PTHR46401">
    <property type="entry name" value="GLYCOSYLTRANSFERASE WBBK-RELATED"/>
    <property type="match status" value="1"/>
</dbReference>
<feature type="domain" description="Glycosyl transferase family 1" evidence="2">
    <location>
        <begin position="226"/>
        <end position="390"/>
    </location>
</feature>
<dbReference type="GO" id="GO:0009103">
    <property type="term" value="P:lipopolysaccharide biosynthetic process"/>
    <property type="evidence" value="ECO:0007669"/>
    <property type="project" value="TreeGrafter"/>
</dbReference>
<dbReference type="EMBL" id="CP042913">
    <property type="protein sequence ID" value="QEG36646.1"/>
    <property type="molecule type" value="Genomic_DNA"/>
</dbReference>
<dbReference type="Gene3D" id="3.40.50.2000">
    <property type="entry name" value="Glycogen Phosphorylase B"/>
    <property type="match status" value="2"/>
</dbReference>
<sequence>MQTWLLHIGERLPIDEGARCYRYGYLARELASRGHNVLRWAPTFSHFDKKHRFQSDHRVEIASRYSIQFVHSTGYERNISLKRAWVYQSLGRRIRTMMTHESRPDLIVAAVPSPEWAAAAVDYGRANDVPVVLDVRDLWPDVFLNAVPRFARRAGELAVQPYRRLTQRICRDADALVGVSQGYLDWALRQADRGRGSQDGVVPIGFEPEKVAPEILAEHRRQLHEQGIDLSSTTCFFSGSLERSYDLKTLLLAAERLRSRGYGQLQFVICGDGSSRQALEQHARRLNLTNVFFLGWVDAAMLQVVTSISQIGICAYAADATQGLPNKPFEYMAGRLANVSSLRGELAELLERHQCGVTYEAGSPDSLAKVLGQLLESPDRLDALRRRGYETWKRHFHTQSIYPKFVSRLELLASARQLAA</sequence>
<name>A0A5B9QI22_9BACT</name>
<evidence type="ECO:0000313" key="5">
    <source>
        <dbReference type="Proteomes" id="UP000323917"/>
    </source>
</evidence>
<dbReference type="GO" id="GO:0016757">
    <property type="term" value="F:glycosyltransferase activity"/>
    <property type="evidence" value="ECO:0007669"/>
    <property type="project" value="InterPro"/>
</dbReference>
<feature type="domain" description="Glycosyltransferase subfamily 4-like N-terminal" evidence="3">
    <location>
        <begin position="25"/>
        <end position="188"/>
    </location>
</feature>
<protein>
    <submittedName>
        <fullName evidence="4">Putative glycosyl transferase</fullName>
    </submittedName>
</protein>
<dbReference type="KEGG" id="bgok:Pr1d_39610"/>
<reference evidence="4 5" key="1">
    <citation type="submission" date="2019-08" db="EMBL/GenBank/DDBJ databases">
        <title>Deep-cultivation of Planctomycetes and their phenomic and genomic characterization uncovers novel biology.</title>
        <authorList>
            <person name="Wiegand S."/>
            <person name="Jogler M."/>
            <person name="Boedeker C."/>
            <person name="Pinto D."/>
            <person name="Vollmers J."/>
            <person name="Rivas-Marin E."/>
            <person name="Kohn T."/>
            <person name="Peeters S.H."/>
            <person name="Heuer A."/>
            <person name="Rast P."/>
            <person name="Oberbeckmann S."/>
            <person name="Bunk B."/>
            <person name="Jeske O."/>
            <person name="Meyerdierks A."/>
            <person name="Storesund J.E."/>
            <person name="Kallscheuer N."/>
            <person name="Luecker S."/>
            <person name="Lage O.M."/>
            <person name="Pohl T."/>
            <person name="Merkel B.J."/>
            <person name="Hornburger P."/>
            <person name="Mueller R.-W."/>
            <person name="Bruemmer F."/>
            <person name="Labrenz M."/>
            <person name="Spormann A.M."/>
            <person name="Op den Camp H."/>
            <person name="Overmann J."/>
            <person name="Amann R."/>
            <person name="Jetten M.S.M."/>
            <person name="Mascher T."/>
            <person name="Medema M.H."/>
            <person name="Devos D.P."/>
            <person name="Kaster A.-K."/>
            <person name="Ovreas L."/>
            <person name="Rohde M."/>
            <person name="Galperin M.Y."/>
            <person name="Jogler C."/>
        </authorList>
    </citation>
    <scope>NUCLEOTIDE SEQUENCE [LARGE SCALE GENOMIC DNA]</scope>
    <source>
        <strain evidence="4 5">Pr1d</strain>
    </source>
</reference>
<evidence type="ECO:0000259" key="3">
    <source>
        <dbReference type="Pfam" id="PF13439"/>
    </source>
</evidence>
<evidence type="ECO:0000313" key="4">
    <source>
        <dbReference type="EMBL" id="QEG36646.1"/>
    </source>
</evidence>
<dbReference type="OrthoDB" id="9811902at2"/>
<evidence type="ECO:0000259" key="2">
    <source>
        <dbReference type="Pfam" id="PF00534"/>
    </source>
</evidence>
<gene>
    <name evidence="4" type="ORF">Pr1d_39610</name>
</gene>
<dbReference type="PANTHER" id="PTHR46401:SF2">
    <property type="entry name" value="GLYCOSYLTRANSFERASE WBBK-RELATED"/>
    <property type="match status" value="1"/>
</dbReference>
<dbReference type="InterPro" id="IPR028098">
    <property type="entry name" value="Glyco_trans_4-like_N"/>
</dbReference>
<evidence type="ECO:0000256" key="1">
    <source>
        <dbReference type="ARBA" id="ARBA00022679"/>
    </source>
</evidence>
<dbReference type="InterPro" id="IPR001296">
    <property type="entry name" value="Glyco_trans_1"/>
</dbReference>
<dbReference type="Proteomes" id="UP000323917">
    <property type="component" value="Chromosome"/>
</dbReference>
<dbReference type="CDD" id="cd03794">
    <property type="entry name" value="GT4_WbuB-like"/>
    <property type="match status" value="1"/>
</dbReference>
<proteinExistence type="predicted"/>
<dbReference type="RefSeq" id="WP_148074967.1">
    <property type="nucleotide sequence ID" value="NZ_CP042913.1"/>
</dbReference>
<dbReference type="SUPFAM" id="SSF53756">
    <property type="entry name" value="UDP-Glycosyltransferase/glycogen phosphorylase"/>
    <property type="match status" value="1"/>
</dbReference>
<accession>A0A5B9QI22</accession>
<keyword evidence="1 4" id="KW-0808">Transferase</keyword>
<dbReference type="Pfam" id="PF00534">
    <property type="entry name" value="Glycos_transf_1"/>
    <property type="match status" value="1"/>
</dbReference>
<dbReference type="AlphaFoldDB" id="A0A5B9QI22"/>